<name>A0ABW9IL44_STRGJ</name>
<organism evidence="1 2">
    <name type="scientific">Streptomyces galilaeus</name>
    <dbReference type="NCBI Taxonomy" id="33899"/>
    <lineage>
        <taxon>Bacteria</taxon>
        <taxon>Bacillati</taxon>
        <taxon>Actinomycetota</taxon>
        <taxon>Actinomycetes</taxon>
        <taxon>Kitasatosporales</taxon>
        <taxon>Streptomycetaceae</taxon>
        <taxon>Streptomyces</taxon>
    </lineage>
</organism>
<sequence length="160" mass="17571">MASLWRVRVTRVSDNTVELTLSAIHPDAGEPSASAAFAMRLLADTDPERLDREAGPGAYWDPVALAEYADRVIAAVSVTARRRLPFDEDAARRAVEAELRARGLDPADATAWQAAFLDAWRALWQDPDRVPSADLEIRPADVSWLAGIIQGREWDTAAYG</sequence>
<evidence type="ECO:0000313" key="1">
    <source>
        <dbReference type="EMBL" id="MFM9649205.1"/>
    </source>
</evidence>
<evidence type="ECO:0000313" key="2">
    <source>
        <dbReference type="Proteomes" id="UP001631993"/>
    </source>
</evidence>
<comment type="caution">
    <text evidence="1">The sequence shown here is derived from an EMBL/GenBank/DDBJ whole genome shotgun (WGS) entry which is preliminary data.</text>
</comment>
<protein>
    <submittedName>
        <fullName evidence="1">Uncharacterized protein</fullName>
    </submittedName>
</protein>
<proteinExistence type="predicted"/>
<keyword evidence="2" id="KW-1185">Reference proteome</keyword>
<accession>A0ABW9IL44</accession>
<dbReference type="Proteomes" id="UP001631993">
    <property type="component" value="Unassembled WGS sequence"/>
</dbReference>
<dbReference type="GeneID" id="93767311"/>
<dbReference type="EMBL" id="JBJVNE010000012">
    <property type="protein sequence ID" value="MFM9649205.1"/>
    <property type="molecule type" value="Genomic_DNA"/>
</dbReference>
<reference evidence="1 2" key="1">
    <citation type="submission" date="2024-12" db="EMBL/GenBank/DDBJ databases">
        <title>Forecasting of Potato common scab and diversities of Pathogenic streptomyces spp. in china.</title>
        <authorList>
            <person name="Handique U."/>
            <person name="Wu J."/>
        </authorList>
    </citation>
    <scope>NUCLEOTIDE SEQUENCE [LARGE SCALE GENOMIC DNA]</scope>
    <source>
        <strain evidence="1 2">ZRIMU1585</strain>
    </source>
</reference>
<dbReference type="RefSeq" id="WP_190046734.1">
    <property type="nucleotide sequence ID" value="NZ_BMVS01000012.1"/>
</dbReference>
<gene>
    <name evidence="1" type="ORF">ACKI1S_24040</name>
</gene>